<dbReference type="EMBL" id="JAGKSB010000014">
    <property type="protein sequence ID" value="MBP3944192.1"/>
    <property type="molecule type" value="Genomic_DNA"/>
</dbReference>
<comment type="caution">
    <text evidence="4">The sequence shown here is derived from an EMBL/GenBank/DDBJ whole genome shotgun (WGS) entry which is preliminary data.</text>
</comment>
<dbReference type="PANTHER" id="PTHR43143:SF6">
    <property type="entry name" value="BLL3016 PROTEIN"/>
    <property type="match status" value="1"/>
</dbReference>
<name>A0A8T4HB05_9SPHI</name>
<feature type="signal peptide" evidence="1">
    <location>
        <begin position="1"/>
        <end position="19"/>
    </location>
</feature>
<dbReference type="InterPro" id="IPR032285">
    <property type="entry name" value="Metallophos_N"/>
</dbReference>
<dbReference type="RefSeq" id="WP_353547698.1">
    <property type="nucleotide sequence ID" value="NZ_JAGKSB010000014.1"/>
</dbReference>
<evidence type="ECO:0000259" key="2">
    <source>
        <dbReference type="Pfam" id="PF16370"/>
    </source>
</evidence>
<dbReference type="AlphaFoldDB" id="A0A8T4HB05"/>
<dbReference type="InterPro" id="IPR013783">
    <property type="entry name" value="Ig-like_fold"/>
</dbReference>
<reference evidence="4" key="1">
    <citation type="submission" date="2021-03" db="EMBL/GenBank/DDBJ databases">
        <authorList>
            <person name="Lu T."/>
            <person name="Wang Q."/>
            <person name="Han X."/>
        </authorList>
    </citation>
    <scope>NUCLEOTIDE SEQUENCE</scope>
    <source>
        <strain evidence="4">WQ 2009</strain>
    </source>
</reference>
<dbReference type="Pfam" id="PF16371">
    <property type="entry name" value="MetallophosN"/>
    <property type="match status" value="1"/>
</dbReference>
<dbReference type="SUPFAM" id="SSF56300">
    <property type="entry name" value="Metallo-dependent phosphatases"/>
    <property type="match status" value="1"/>
</dbReference>
<feature type="domain" description="Calcineurin-like phosphoesterase N-terminal" evidence="3">
    <location>
        <begin position="35"/>
        <end position="108"/>
    </location>
</feature>
<organism evidence="4 5">
    <name type="scientific">Rhinopithecimicrobium faecis</name>
    <dbReference type="NCBI Taxonomy" id="2820698"/>
    <lineage>
        <taxon>Bacteria</taxon>
        <taxon>Pseudomonadati</taxon>
        <taxon>Bacteroidota</taxon>
        <taxon>Sphingobacteriia</taxon>
        <taxon>Sphingobacteriales</taxon>
        <taxon>Sphingobacteriaceae</taxon>
        <taxon>Rhinopithecimicrobium</taxon>
    </lineage>
</organism>
<keyword evidence="1" id="KW-0732">Signal</keyword>
<dbReference type="InterPro" id="IPR029052">
    <property type="entry name" value="Metallo-depent_PP-like"/>
</dbReference>
<protein>
    <submittedName>
        <fullName evidence="4">Calcineurin-like phosphoesterase family protein</fullName>
    </submittedName>
</protein>
<evidence type="ECO:0000259" key="3">
    <source>
        <dbReference type="Pfam" id="PF16371"/>
    </source>
</evidence>
<dbReference type="Pfam" id="PF16370">
    <property type="entry name" value="MetallophosC"/>
    <property type="match status" value="1"/>
</dbReference>
<proteinExistence type="predicted"/>
<dbReference type="SUPFAM" id="SSF117074">
    <property type="entry name" value="Hypothetical protein PA1324"/>
    <property type="match status" value="1"/>
</dbReference>
<dbReference type="InterPro" id="IPR051918">
    <property type="entry name" value="STPP_CPPED1"/>
</dbReference>
<accession>A0A8T4HB05</accession>
<evidence type="ECO:0000313" key="5">
    <source>
        <dbReference type="Proteomes" id="UP000679691"/>
    </source>
</evidence>
<dbReference type="InterPro" id="IPR032288">
    <property type="entry name" value="Metallophos_C"/>
</dbReference>
<sequence length="519" mass="58966">MKIHLCFLSCLLLLSTVQAQNFVEGIVFNDLNKNGRQDSQEQGIPAVGVSNGQAVVLTDKQGKYKLPAAQDQIIFVIKPRDYSWSLNASHEPQFYYINKPKGSPKSDFPGVSATGKLPKSVNFPLISQIESNSYTSLLFGDSQVYTKQELGYFKKSVIQELLKDSRNAKFGITLGDLVGNDLSLHPFYKEAISALQLPWFQVIGNHDINFDAPTDSLSDETFEKNFGPTTYSFNYGNAHFIVIDDVIYPRTDGKKGYIGGMRQDQLDFIENDLKFVPKDKLVVLSYHIPLHHTSEHFRIADRERLFALLKDYPNLVGFSAHTHFQTHYKYTESEGWYGAKPFFEFNVGTTCGDWYAGAMDSLETPSSTMRDGTPKGYLFLNIKDNKYDFDYQVMGKPTTYQIAVLAPKFVPVKQASKYAIYANFFVGDAADKVQYRLNKGAWKPMSYTLEVDPMYVNTLYNWDYGMEKQHGKRPSNPSISTHLWKVMFPKLKAGSYELEIEGTDKFGKTHREVTTFTAF</sequence>
<dbReference type="PANTHER" id="PTHR43143">
    <property type="entry name" value="METALLOPHOSPHOESTERASE, CALCINEURIN SUPERFAMILY"/>
    <property type="match status" value="1"/>
</dbReference>
<dbReference type="Gene3D" id="3.60.21.10">
    <property type="match status" value="1"/>
</dbReference>
<feature type="domain" description="Calcineurin-like phosphoesterase C-terminal" evidence="2">
    <location>
        <begin position="344"/>
        <end position="509"/>
    </location>
</feature>
<evidence type="ECO:0000256" key="1">
    <source>
        <dbReference type="SAM" id="SignalP"/>
    </source>
</evidence>
<dbReference type="Gene3D" id="2.60.40.10">
    <property type="entry name" value="Immunoglobulins"/>
    <property type="match status" value="1"/>
</dbReference>
<dbReference type="Proteomes" id="UP000679691">
    <property type="component" value="Unassembled WGS sequence"/>
</dbReference>
<evidence type="ECO:0000313" key="4">
    <source>
        <dbReference type="EMBL" id="MBP3944192.1"/>
    </source>
</evidence>
<keyword evidence="5" id="KW-1185">Reference proteome</keyword>
<feature type="chain" id="PRO_5035749873" evidence="1">
    <location>
        <begin position="20"/>
        <end position="519"/>
    </location>
</feature>
<gene>
    <name evidence="4" type="ORF">J5U18_11615</name>
</gene>